<dbReference type="InterPro" id="IPR000172">
    <property type="entry name" value="GMC_OxRdtase_N"/>
</dbReference>
<keyword evidence="8" id="KW-0285">Flavoprotein</keyword>
<gene>
    <name evidence="11" type="ORF">PENSTE_c001G00577</name>
</gene>
<comment type="similarity">
    <text evidence="3">Belongs to the GMC oxidoreductase family.</text>
</comment>
<reference evidence="12" key="1">
    <citation type="journal article" date="2017" name="Nat. Microbiol.">
        <title>Global analysis of biosynthetic gene clusters reveals vast potential of secondary metabolite production in Penicillium species.</title>
        <authorList>
            <person name="Nielsen J.C."/>
            <person name="Grijseels S."/>
            <person name="Prigent S."/>
            <person name="Ji B."/>
            <person name="Dainat J."/>
            <person name="Nielsen K.F."/>
            <person name="Frisvad J.C."/>
            <person name="Workman M."/>
            <person name="Nielsen J."/>
        </authorList>
    </citation>
    <scope>NUCLEOTIDE SEQUENCE [LARGE SCALE GENOMIC DNA]</scope>
    <source>
        <strain evidence="12">IBT 24891</strain>
    </source>
</reference>
<evidence type="ECO:0000256" key="8">
    <source>
        <dbReference type="PIRSR" id="PIRSR000137-2"/>
    </source>
</evidence>
<keyword evidence="12" id="KW-1185">Reference proteome</keyword>
<feature type="domain" description="Glucose-methanol-choline oxidoreductase N-terminal" evidence="10">
    <location>
        <begin position="305"/>
        <end position="319"/>
    </location>
</feature>
<dbReference type="InterPro" id="IPR012132">
    <property type="entry name" value="GMC_OxRdtase"/>
</dbReference>
<dbReference type="GO" id="GO:0050660">
    <property type="term" value="F:flavin adenine dinucleotide binding"/>
    <property type="evidence" value="ECO:0007669"/>
    <property type="project" value="InterPro"/>
</dbReference>
<evidence type="ECO:0000256" key="7">
    <source>
        <dbReference type="PIRSR" id="PIRSR000137-1"/>
    </source>
</evidence>
<dbReference type="AlphaFoldDB" id="A0A1V6TY40"/>
<evidence type="ECO:0000313" key="11">
    <source>
        <dbReference type="EMBL" id="OQE31245.1"/>
    </source>
</evidence>
<evidence type="ECO:0000256" key="4">
    <source>
        <dbReference type="ARBA" id="ARBA00022490"/>
    </source>
</evidence>
<dbReference type="Gene3D" id="3.30.560.10">
    <property type="entry name" value="Glucose Oxidase, domain 3"/>
    <property type="match status" value="1"/>
</dbReference>
<accession>A0A1V6TY40</accession>
<feature type="chain" id="PRO_5013139354" description="Glucose-methanol-choline oxidoreductase N-terminal domain-containing protein" evidence="9">
    <location>
        <begin position="21"/>
        <end position="605"/>
    </location>
</feature>
<dbReference type="PROSITE" id="PS00624">
    <property type="entry name" value="GMC_OXRED_2"/>
    <property type="match status" value="1"/>
</dbReference>
<evidence type="ECO:0000256" key="6">
    <source>
        <dbReference type="ARBA" id="ARBA00023180"/>
    </source>
</evidence>
<dbReference type="SUPFAM" id="SSF51905">
    <property type="entry name" value="FAD/NAD(P)-binding domain"/>
    <property type="match status" value="1"/>
</dbReference>
<keyword evidence="6" id="KW-0325">Glycoprotein</keyword>
<dbReference type="EMBL" id="MLKD01000001">
    <property type="protein sequence ID" value="OQE31245.1"/>
    <property type="molecule type" value="Genomic_DNA"/>
</dbReference>
<feature type="active site" description="Proton donor" evidence="7">
    <location>
        <position position="541"/>
    </location>
</feature>
<dbReference type="Proteomes" id="UP000191285">
    <property type="component" value="Unassembled WGS sequence"/>
</dbReference>
<keyword evidence="4" id="KW-0963">Cytoplasm</keyword>
<dbReference type="PIRSF" id="PIRSF000137">
    <property type="entry name" value="Alcohol_oxidase"/>
    <property type="match status" value="1"/>
</dbReference>
<dbReference type="Gene3D" id="3.50.50.60">
    <property type="entry name" value="FAD/NAD(P)-binding domain"/>
    <property type="match status" value="1"/>
</dbReference>
<dbReference type="OrthoDB" id="269227at2759"/>
<comment type="caution">
    <text evidence="11">The sequence shown here is derived from an EMBL/GenBank/DDBJ whole genome shotgun (WGS) entry which is preliminary data.</text>
</comment>
<dbReference type="STRING" id="303698.A0A1V6TY40"/>
<keyword evidence="5" id="KW-0964">Secreted</keyword>
<evidence type="ECO:0000313" key="12">
    <source>
        <dbReference type="Proteomes" id="UP000191285"/>
    </source>
</evidence>
<evidence type="ECO:0000256" key="1">
    <source>
        <dbReference type="ARBA" id="ARBA00004191"/>
    </source>
</evidence>
<keyword evidence="5" id="KW-0134">Cell wall</keyword>
<evidence type="ECO:0000259" key="10">
    <source>
        <dbReference type="PROSITE" id="PS00624"/>
    </source>
</evidence>
<protein>
    <recommendedName>
        <fullName evidence="10">Glucose-methanol-choline oxidoreductase N-terminal domain-containing protein</fullName>
    </recommendedName>
</protein>
<dbReference type="GO" id="GO:0044550">
    <property type="term" value="P:secondary metabolite biosynthetic process"/>
    <property type="evidence" value="ECO:0007669"/>
    <property type="project" value="TreeGrafter"/>
</dbReference>
<dbReference type="InterPro" id="IPR007867">
    <property type="entry name" value="GMC_OxRtase_C"/>
</dbReference>
<dbReference type="GO" id="GO:0016614">
    <property type="term" value="F:oxidoreductase activity, acting on CH-OH group of donors"/>
    <property type="evidence" value="ECO:0007669"/>
    <property type="project" value="InterPro"/>
</dbReference>
<dbReference type="InterPro" id="IPR036188">
    <property type="entry name" value="FAD/NAD-bd_sf"/>
</dbReference>
<feature type="binding site" evidence="8">
    <location>
        <begin position="586"/>
        <end position="587"/>
    </location>
    <ligand>
        <name>FAD</name>
        <dbReference type="ChEBI" id="CHEBI:57692"/>
    </ligand>
</feature>
<comment type="cofactor">
    <cofactor evidence="8">
        <name>FAD</name>
        <dbReference type="ChEBI" id="CHEBI:57692"/>
    </cofactor>
</comment>
<dbReference type="PANTHER" id="PTHR11552:SF138">
    <property type="entry name" value="DEHYDROGENASE PKFF-RELATED"/>
    <property type="match status" value="1"/>
</dbReference>
<dbReference type="Pfam" id="PF05199">
    <property type="entry name" value="GMC_oxred_C"/>
    <property type="match status" value="1"/>
</dbReference>
<keyword evidence="8" id="KW-0274">FAD</keyword>
<evidence type="ECO:0000256" key="9">
    <source>
        <dbReference type="SAM" id="SignalP"/>
    </source>
</evidence>
<dbReference type="PANTHER" id="PTHR11552">
    <property type="entry name" value="GLUCOSE-METHANOL-CHOLINE GMC OXIDOREDUCTASE"/>
    <property type="match status" value="1"/>
</dbReference>
<feature type="binding site" evidence="8">
    <location>
        <begin position="540"/>
        <end position="541"/>
    </location>
    <ligand>
        <name>FAD</name>
        <dbReference type="ChEBI" id="CHEBI:57692"/>
    </ligand>
</feature>
<dbReference type="GO" id="GO:0005737">
    <property type="term" value="C:cytoplasm"/>
    <property type="evidence" value="ECO:0007669"/>
    <property type="project" value="UniProtKB-SubCell"/>
</dbReference>
<proteinExistence type="inferred from homology"/>
<comment type="subcellular location">
    <subcellularLocation>
        <location evidence="2">Cytoplasm</location>
    </subcellularLocation>
    <subcellularLocation>
        <location evidence="1">Secreted</location>
        <location evidence="1">Cell wall</location>
    </subcellularLocation>
</comment>
<feature type="signal peptide" evidence="9">
    <location>
        <begin position="1"/>
        <end position="20"/>
    </location>
</feature>
<feature type="active site" description="Proton acceptor" evidence="7">
    <location>
        <position position="585"/>
    </location>
</feature>
<sequence length="605" mass="65730">MKWNRLGSVVSLSILTLASAQQTKCGSNSTYDYVVVGGGNAGSVVGTRLAEAGFSVVILEAGGNYQSDLPALQVPINQGLTGGTGIEGVSKDVDWRFMTQPQPGANGRELHYARGKCLGGSTASNGLIYQRGTRDSYKKWAELVDDFTFEWDNILQYFERSVRFTPPNTAVRFPNATTTYNAEVFNDDKNKSAIDVSYLNSVSPFSTWFIKAMKAAGLPEIKDFNSGELLGTQYSSSTVSPDTEQRSSADLIIAAAKSKSLQVCAHAMAQRILFDDSNNAIGVQAENKEGTFTAFAKKEVIVSAGAFQSPQLLMVSGIGPKDVLDSMNIAVIKDLPGVGQNMWDHIFFGVSFPILLDTATRYFNDPDYQTQQTLQYLAKKSGAPAGGLDLIGWEKVPQKYRANFSKQTEKQLAGFPADWPEVELISGNFFNSNYSNVATQQPKDGRQYATIIGALVAPTSRGNVTISSASIKDKPIINPNWLTTKTDQEVAIAAFKRVRDMWHIDPLQEIVTGQEAYPGEEIASDEQILDVIRDSISPVWHASGTCKMGGNNDTSAVLDSHSRVRGVNRLRVVDASAFPLLPPGHPQSTVYMLAEKIADNILAGQ</sequence>
<evidence type="ECO:0000256" key="5">
    <source>
        <dbReference type="ARBA" id="ARBA00022512"/>
    </source>
</evidence>
<evidence type="ECO:0000256" key="2">
    <source>
        <dbReference type="ARBA" id="ARBA00004496"/>
    </source>
</evidence>
<dbReference type="Pfam" id="PF00732">
    <property type="entry name" value="GMC_oxred_N"/>
    <property type="match status" value="1"/>
</dbReference>
<keyword evidence="9" id="KW-0732">Signal</keyword>
<organism evidence="11 12">
    <name type="scientific">Penicillium steckii</name>
    <dbReference type="NCBI Taxonomy" id="303698"/>
    <lineage>
        <taxon>Eukaryota</taxon>
        <taxon>Fungi</taxon>
        <taxon>Dikarya</taxon>
        <taxon>Ascomycota</taxon>
        <taxon>Pezizomycotina</taxon>
        <taxon>Eurotiomycetes</taxon>
        <taxon>Eurotiomycetidae</taxon>
        <taxon>Eurotiales</taxon>
        <taxon>Aspergillaceae</taxon>
        <taxon>Penicillium</taxon>
    </lineage>
</organism>
<evidence type="ECO:0000256" key="3">
    <source>
        <dbReference type="ARBA" id="ARBA00010790"/>
    </source>
</evidence>
<dbReference type="SUPFAM" id="SSF54373">
    <property type="entry name" value="FAD-linked reductases, C-terminal domain"/>
    <property type="match status" value="1"/>
</dbReference>
<name>A0A1V6TY40_9EURO</name>